<organism evidence="2 3">
    <name type="scientific">Candidatus Zymogenus saltonus</name>
    <dbReference type="NCBI Taxonomy" id="2844893"/>
    <lineage>
        <taxon>Bacteria</taxon>
        <taxon>Deltaproteobacteria</taxon>
        <taxon>Candidatus Zymogenia</taxon>
        <taxon>Candidatus Zymogeniales</taxon>
        <taxon>Candidatus Zymogenaceae</taxon>
        <taxon>Candidatus Zymogenus</taxon>
    </lineage>
</organism>
<sequence length="244" mass="26013">MWEKFFDHISDMITEVKNSQGNNLKASAELVAKAIESGGIIHTFGTGHSSLLAQEIFCRAGGIVPVNAILDPCFLLSYGAIRSSSMERTPGIASSAIEGHTIRSGDVAIIISNSGRNVAPVEMALKLKKMGLSIIALTSLKHSESVKSGHPSEKKLYDIADVVLDNLGPRGDASFQVPGVKAPMGATSGIIGSILLHSIIIEAVSILASKGKAPAVFQSINAETDQLEELTREFMKYKGRIKHF</sequence>
<dbReference type="InterPro" id="IPR046348">
    <property type="entry name" value="SIS_dom_sf"/>
</dbReference>
<dbReference type="InterPro" id="IPR050099">
    <property type="entry name" value="SIS_GmhA/DiaA_subfam"/>
</dbReference>
<dbReference type="GO" id="GO:0097367">
    <property type="term" value="F:carbohydrate derivative binding"/>
    <property type="evidence" value="ECO:0007669"/>
    <property type="project" value="InterPro"/>
</dbReference>
<evidence type="ECO:0000259" key="1">
    <source>
        <dbReference type="PROSITE" id="PS51464"/>
    </source>
</evidence>
<dbReference type="CDD" id="cd05013">
    <property type="entry name" value="SIS_RpiR"/>
    <property type="match status" value="1"/>
</dbReference>
<dbReference type="PANTHER" id="PTHR30390:SF7">
    <property type="entry name" value="PHOSPHOHEPTOSE ISOMERASE"/>
    <property type="match status" value="1"/>
</dbReference>
<proteinExistence type="predicted"/>
<protein>
    <submittedName>
        <fullName evidence="2">SIS domain-containing protein</fullName>
    </submittedName>
</protein>
<dbReference type="EMBL" id="JAFGIX010000085">
    <property type="protein sequence ID" value="MBN1574612.1"/>
    <property type="molecule type" value="Genomic_DNA"/>
</dbReference>
<name>A0A9D8KHI5_9DELT</name>
<dbReference type="NCBIfam" id="NF002805">
    <property type="entry name" value="PRK02947.1"/>
    <property type="match status" value="1"/>
</dbReference>
<comment type="caution">
    <text evidence="2">The sequence shown here is derived from an EMBL/GenBank/DDBJ whole genome shotgun (WGS) entry which is preliminary data.</text>
</comment>
<reference evidence="2" key="1">
    <citation type="journal article" date="2021" name="Environ. Microbiol.">
        <title>Genomic characterization of three novel Desulfobacterota classes expand the metabolic and phylogenetic diversity of the phylum.</title>
        <authorList>
            <person name="Murphy C.L."/>
            <person name="Biggerstaff J."/>
            <person name="Eichhorn A."/>
            <person name="Ewing E."/>
            <person name="Shahan R."/>
            <person name="Soriano D."/>
            <person name="Stewart S."/>
            <person name="VanMol K."/>
            <person name="Walker R."/>
            <person name="Walters P."/>
            <person name="Elshahed M.S."/>
            <person name="Youssef N.H."/>
        </authorList>
    </citation>
    <scope>NUCLEOTIDE SEQUENCE</scope>
    <source>
        <strain evidence="2">Zod_Metabat.24</strain>
    </source>
</reference>
<dbReference type="PANTHER" id="PTHR30390">
    <property type="entry name" value="SEDOHEPTULOSE 7-PHOSPHATE ISOMERASE / DNAA INITIATOR-ASSOCIATING FACTOR FOR REPLICATION INITIATION"/>
    <property type="match status" value="1"/>
</dbReference>
<dbReference type="Gene3D" id="3.40.50.10490">
    <property type="entry name" value="Glucose-6-phosphate isomerase like protein, domain 1"/>
    <property type="match status" value="1"/>
</dbReference>
<dbReference type="InterPro" id="IPR035472">
    <property type="entry name" value="RpiR-like_SIS"/>
</dbReference>
<feature type="domain" description="SIS" evidence="1">
    <location>
        <begin position="31"/>
        <end position="214"/>
    </location>
</feature>
<gene>
    <name evidence="2" type="ORF">JW984_15550</name>
</gene>
<accession>A0A9D8KHI5</accession>
<dbReference type="GO" id="GO:1901135">
    <property type="term" value="P:carbohydrate derivative metabolic process"/>
    <property type="evidence" value="ECO:0007669"/>
    <property type="project" value="InterPro"/>
</dbReference>
<dbReference type="SUPFAM" id="SSF53697">
    <property type="entry name" value="SIS domain"/>
    <property type="match status" value="1"/>
</dbReference>
<reference evidence="2" key="2">
    <citation type="submission" date="2021-01" db="EMBL/GenBank/DDBJ databases">
        <authorList>
            <person name="Hahn C.R."/>
            <person name="Youssef N.H."/>
            <person name="Elshahed M."/>
        </authorList>
    </citation>
    <scope>NUCLEOTIDE SEQUENCE</scope>
    <source>
        <strain evidence="2">Zod_Metabat.24</strain>
    </source>
</reference>
<dbReference type="Pfam" id="PF13580">
    <property type="entry name" value="SIS_2"/>
    <property type="match status" value="1"/>
</dbReference>
<dbReference type="Proteomes" id="UP000809273">
    <property type="component" value="Unassembled WGS sequence"/>
</dbReference>
<dbReference type="InterPro" id="IPR001347">
    <property type="entry name" value="SIS_dom"/>
</dbReference>
<dbReference type="AlphaFoldDB" id="A0A9D8KHI5"/>
<dbReference type="PROSITE" id="PS51464">
    <property type="entry name" value="SIS"/>
    <property type="match status" value="1"/>
</dbReference>
<evidence type="ECO:0000313" key="2">
    <source>
        <dbReference type="EMBL" id="MBN1574612.1"/>
    </source>
</evidence>
<evidence type="ECO:0000313" key="3">
    <source>
        <dbReference type="Proteomes" id="UP000809273"/>
    </source>
</evidence>